<dbReference type="EMBL" id="CP159253">
    <property type="protein sequence ID" value="XCG49089.1"/>
    <property type="molecule type" value="Genomic_DNA"/>
</dbReference>
<organism evidence="1">
    <name type="scientific">Mesorhizobium sp. WSM2240</name>
    <dbReference type="NCBI Taxonomy" id="3228851"/>
    <lineage>
        <taxon>Bacteria</taxon>
        <taxon>Pseudomonadati</taxon>
        <taxon>Pseudomonadota</taxon>
        <taxon>Alphaproteobacteria</taxon>
        <taxon>Hyphomicrobiales</taxon>
        <taxon>Phyllobacteriaceae</taxon>
        <taxon>Mesorhizobium</taxon>
    </lineage>
</organism>
<reference evidence="1" key="1">
    <citation type="submission" date="2024-06" db="EMBL/GenBank/DDBJ databases">
        <title>Mesorhizobium karijinii sp. nov., a symbiont of the iconic Swainsona formosa from arid Australia.</title>
        <authorList>
            <person name="Hill Y.J."/>
            <person name="Watkin E.L.J."/>
            <person name="O'Hara G.W."/>
            <person name="Terpolilli J."/>
            <person name="Tye M.L."/>
            <person name="Kohlmeier M.G."/>
        </authorList>
    </citation>
    <scope>NUCLEOTIDE SEQUENCE</scope>
    <source>
        <strain evidence="1">WSM2240</strain>
    </source>
</reference>
<accession>A0AAU8CQN2</accession>
<evidence type="ECO:0008006" key="2">
    <source>
        <dbReference type="Google" id="ProtNLM"/>
    </source>
</evidence>
<protein>
    <recommendedName>
        <fullName evidence="2">DUF1127 domain-containing protein</fullName>
    </recommendedName>
</protein>
<name>A0AAU8CQN2_9HYPH</name>
<gene>
    <name evidence="1" type="ORF">ABVK50_00125</name>
</gene>
<sequence length="54" mass="5948">MSYRQQRARLGELFTVFGNAIAAASAVSHGRQPAAGDLRGLGIDPEQFRRISRF</sequence>
<proteinExistence type="predicted"/>
<dbReference type="AlphaFoldDB" id="A0AAU8CQN2"/>
<dbReference type="RefSeq" id="WP_353643379.1">
    <property type="nucleotide sequence ID" value="NZ_CP159253.1"/>
</dbReference>
<evidence type="ECO:0000313" key="1">
    <source>
        <dbReference type="EMBL" id="XCG49089.1"/>
    </source>
</evidence>